<name>A0A090ZBF3_PAEMA</name>
<evidence type="ECO:0000256" key="1">
    <source>
        <dbReference type="SAM" id="SignalP"/>
    </source>
</evidence>
<gene>
    <name evidence="3" type="ORF">DJ90_3851</name>
</gene>
<dbReference type="Gene3D" id="2.60.40.680">
    <property type="match status" value="1"/>
</dbReference>
<dbReference type="Pfam" id="PF00963">
    <property type="entry name" value="Cohesin"/>
    <property type="match status" value="1"/>
</dbReference>
<dbReference type="PATRIC" id="fig|44252.3.peg.3672"/>
<dbReference type="GeneID" id="77011152"/>
<feature type="chain" id="PRO_5010408581" evidence="1">
    <location>
        <begin position="30"/>
        <end position="464"/>
    </location>
</feature>
<feature type="domain" description="Fibronectin type-III" evidence="2">
    <location>
        <begin position="171"/>
        <end position="262"/>
    </location>
</feature>
<dbReference type="AlphaFoldDB" id="A0A090ZBF3"/>
<dbReference type="GO" id="GO:0000272">
    <property type="term" value="P:polysaccharide catabolic process"/>
    <property type="evidence" value="ECO:0007669"/>
    <property type="project" value="InterPro"/>
</dbReference>
<accession>A0A090ZBF3</accession>
<dbReference type="EMBL" id="JMQA01000031">
    <property type="protein sequence ID" value="KFN07758.1"/>
    <property type="molecule type" value="Genomic_DNA"/>
</dbReference>
<dbReference type="InterPro" id="IPR013783">
    <property type="entry name" value="Ig-like_fold"/>
</dbReference>
<dbReference type="CDD" id="cd08547">
    <property type="entry name" value="Type_II_cohesin"/>
    <property type="match status" value="1"/>
</dbReference>
<evidence type="ECO:0000313" key="4">
    <source>
        <dbReference type="Proteomes" id="UP000029278"/>
    </source>
</evidence>
<dbReference type="OrthoDB" id="1738626at2"/>
<dbReference type="RefSeq" id="WP_051985225.1">
    <property type="nucleotide sequence ID" value="NZ_BOSD01000002.1"/>
</dbReference>
<proteinExistence type="predicted"/>
<dbReference type="Proteomes" id="UP000029278">
    <property type="component" value="Unassembled WGS sequence"/>
</dbReference>
<reference evidence="3 4" key="1">
    <citation type="submission" date="2014-04" db="EMBL/GenBank/DDBJ databases">
        <authorList>
            <person name="Bishop-Lilly K.A."/>
            <person name="Broomall S.M."/>
            <person name="Chain P.S."/>
            <person name="Chertkov O."/>
            <person name="Coyne S.R."/>
            <person name="Daligault H.E."/>
            <person name="Davenport K.W."/>
            <person name="Erkkila T."/>
            <person name="Frey K.G."/>
            <person name="Gibbons H.S."/>
            <person name="Gu W."/>
            <person name="Jaissle J."/>
            <person name="Johnson S.L."/>
            <person name="Koroleva G.I."/>
            <person name="Ladner J.T."/>
            <person name="Lo C.-C."/>
            <person name="Minogue T.D."/>
            <person name="Munk C."/>
            <person name="Palacios G.F."/>
            <person name="Redden C.L."/>
            <person name="Rosenzweig C.N."/>
            <person name="Scholz M.B."/>
            <person name="Teshima H."/>
            <person name="Xu Y."/>
        </authorList>
    </citation>
    <scope>NUCLEOTIDE SEQUENCE [LARGE SCALE GENOMIC DNA]</scope>
    <source>
        <strain evidence="3 4">8244</strain>
    </source>
</reference>
<protein>
    <submittedName>
        <fullName evidence="3">Fibronectin type III domain protein</fullName>
    </submittedName>
</protein>
<dbReference type="InterPro" id="IPR008965">
    <property type="entry name" value="CBM2/CBM3_carb-bd_dom_sf"/>
</dbReference>
<dbReference type="Gene3D" id="2.60.40.10">
    <property type="entry name" value="Immunoglobulins"/>
    <property type="match status" value="1"/>
</dbReference>
<evidence type="ECO:0000313" key="3">
    <source>
        <dbReference type="EMBL" id="KFN07758.1"/>
    </source>
</evidence>
<dbReference type="STRING" id="44252.DJ90_3851"/>
<dbReference type="Gene3D" id="2.60.120.260">
    <property type="entry name" value="Galactose-binding domain-like"/>
    <property type="match status" value="1"/>
</dbReference>
<dbReference type="PROSITE" id="PS50853">
    <property type="entry name" value="FN3"/>
    <property type="match status" value="1"/>
</dbReference>
<comment type="caution">
    <text evidence="3">The sequence shown here is derived from an EMBL/GenBank/DDBJ whole genome shotgun (WGS) entry which is preliminary data.</text>
</comment>
<dbReference type="SUPFAM" id="SSF49384">
    <property type="entry name" value="Carbohydrate-binding domain"/>
    <property type="match status" value="1"/>
</dbReference>
<dbReference type="HOGENOM" id="CLU_589042_0_0_9"/>
<dbReference type="InterPro" id="IPR003961">
    <property type="entry name" value="FN3_dom"/>
</dbReference>
<organism evidence="3 4">
    <name type="scientific">Paenibacillus macerans</name>
    <name type="common">Bacillus macerans</name>
    <dbReference type="NCBI Taxonomy" id="44252"/>
    <lineage>
        <taxon>Bacteria</taxon>
        <taxon>Bacillati</taxon>
        <taxon>Bacillota</taxon>
        <taxon>Bacilli</taxon>
        <taxon>Bacillales</taxon>
        <taxon>Paenibacillaceae</taxon>
        <taxon>Paenibacillus</taxon>
    </lineage>
</organism>
<feature type="signal peptide" evidence="1">
    <location>
        <begin position="1"/>
        <end position="29"/>
    </location>
</feature>
<dbReference type="CDD" id="cd00063">
    <property type="entry name" value="FN3"/>
    <property type="match status" value="1"/>
</dbReference>
<evidence type="ECO:0000259" key="2">
    <source>
        <dbReference type="PROSITE" id="PS50853"/>
    </source>
</evidence>
<dbReference type="InterPro" id="IPR036116">
    <property type="entry name" value="FN3_sf"/>
</dbReference>
<keyword evidence="1" id="KW-0732">Signal</keyword>
<dbReference type="InterPro" id="IPR002102">
    <property type="entry name" value="Cohesin_dom"/>
</dbReference>
<keyword evidence="4" id="KW-1185">Reference proteome</keyword>
<sequence length="464" mass="51024">MKLKFGKLFSVFGVILLSVFIFSPTSTYAAVTPIQLFQPEEGWTRFDDTNAAISYSGTWQVYKDNSSAFWKGGHHYSTSNGASSKFKFTGTKIRLVNNYAPGNSSRIQVTIDGVSEIISEYSSTYKYLTVVYEKTGLSPGTHTIELKNLVSGKELLVDAIDLDEGGYLIGINSPAILSASSGDSQITLSWDKVDNAESYTVYYGTESGKYTNFVTVTSDVYSNYTIPNLTNGVTYYIVATASVNGVESGYSNEVSATPSAVALNPVLAVIINEDTVTVGQEFDATISLKNVDKIYAEDFTINYDTTLFKYLGYEEITGYKVYNESADKSGNIRFIIASQGEEYGIHEDTTILKLKFRAISIGTGDVDALRGRIADTEREFDLDEENCLLDSVIVEAVTVDDVNRSGEYTLVDLAIDGYYFGKAVADTDTARHSADQVIDGYVNDEDLVYIVNQMLNNANYSRNL</sequence>
<dbReference type="GO" id="GO:0030246">
    <property type="term" value="F:carbohydrate binding"/>
    <property type="evidence" value="ECO:0007669"/>
    <property type="project" value="InterPro"/>
</dbReference>
<dbReference type="SUPFAM" id="SSF49265">
    <property type="entry name" value="Fibronectin type III"/>
    <property type="match status" value="1"/>
</dbReference>